<evidence type="ECO:0000256" key="15">
    <source>
        <dbReference type="SAM" id="MobiDB-lite"/>
    </source>
</evidence>
<comment type="function">
    <text evidence="1 14">Component of the general transcription and DNA repair factor IIH (TFIIH) core complex, which is involved in general and transcription-coupled nucleotide excision repair (NER) of damaged DNA and, when complexed to TFIIK, in RNA transcription by RNA polymerase II. In NER, TFIIH acts by opening DNA around the lesion to allow the excision of the damaged oligonucleotide and its replacement by a new DNA fragment. In transcription, TFIIH has an essential role in transcription initiation. When the pre-initiation complex (PIC) has been established, TFIIH is required for promoter opening and promoter escape. Phosphorylation of the C-terminal tail (CTD) of the largest subunit of RNA polymerase II by the kinase module TFIIK controls the initiation of transcription.</text>
</comment>
<evidence type="ECO:0000256" key="10">
    <source>
        <dbReference type="ARBA" id="ARBA00023163"/>
    </source>
</evidence>
<evidence type="ECO:0000256" key="13">
    <source>
        <dbReference type="ARBA" id="ARBA00033341"/>
    </source>
</evidence>
<dbReference type="InterPro" id="IPR036465">
    <property type="entry name" value="vWFA_dom_sf"/>
</dbReference>
<reference evidence="17" key="1">
    <citation type="submission" date="2024-04" db="EMBL/GenBank/DDBJ databases">
        <authorList>
            <person name="Shaw F."/>
            <person name="Minotto A."/>
        </authorList>
    </citation>
    <scope>NUCLEOTIDE SEQUENCE [LARGE SCALE GENOMIC DNA]</scope>
</reference>
<feature type="compositionally biased region" description="Pro residues" evidence="15">
    <location>
        <begin position="302"/>
        <end position="315"/>
    </location>
</feature>
<keyword evidence="11 14" id="KW-0234">DNA repair</keyword>
<feature type="region of interest" description="Disordered" evidence="15">
    <location>
        <begin position="298"/>
        <end position="349"/>
    </location>
</feature>
<comment type="similarity">
    <text evidence="3 14">Belongs to the TFB4 family.</text>
</comment>
<protein>
    <recommendedName>
        <fullName evidence="4 14">General transcription and DNA repair factor IIH subunit TFB4</fullName>
        <shortName evidence="14">TFIIH subunit TFB4</shortName>
    </recommendedName>
    <alternativeName>
        <fullName evidence="13 14">RNA polymerase II transcription factor B subunit 4</fullName>
    </alternativeName>
</protein>
<evidence type="ECO:0000256" key="1">
    <source>
        <dbReference type="ARBA" id="ARBA00002817"/>
    </source>
</evidence>
<evidence type="ECO:0000256" key="3">
    <source>
        <dbReference type="ARBA" id="ARBA00005273"/>
    </source>
</evidence>
<accession>A0ABP1DKR4</accession>
<keyword evidence="9 14" id="KW-0805">Transcription regulation</keyword>
<evidence type="ECO:0000256" key="5">
    <source>
        <dbReference type="ARBA" id="ARBA00022723"/>
    </source>
</evidence>
<keyword evidence="7 14" id="KW-0863">Zinc-finger</keyword>
<evidence type="ECO:0000256" key="14">
    <source>
        <dbReference type="RuleBase" id="RU368090"/>
    </source>
</evidence>
<dbReference type="Gene3D" id="3.40.50.410">
    <property type="entry name" value="von Willebrand factor, type A domain"/>
    <property type="match status" value="1"/>
</dbReference>
<keyword evidence="12 14" id="KW-0539">Nucleus</keyword>
<gene>
    <name evidence="16" type="ORF">GFSPODELE1_LOCUS6464</name>
</gene>
<feature type="compositionally biased region" description="Polar residues" evidence="15">
    <location>
        <begin position="317"/>
        <end position="331"/>
    </location>
</feature>
<organism evidence="16 17">
    <name type="scientific">Somion occarium</name>
    <dbReference type="NCBI Taxonomy" id="3059160"/>
    <lineage>
        <taxon>Eukaryota</taxon>
        <taxon>Fungi</taxon>
        <taxon>Dikarya</taxon>
        <taxon>Basidiomycota</taxon>
        <taxon>Agaricomycotina</taxon>
        <taxon>Agaricomycetes</taxon>
        <taxon>Polyporales</taxon>
        <taxon>Cerrenaceae</taxon>
        <taxon>Somion</taxon>
    </lineage>
</organism>
<dbReference type="PANTHER" id="PTHR12831">
    <property type="entry name" value="TRANSCRIPTION INITIATION FACTOR IIH TFIIH , POLYPEPTIDE 3-RELATED"/>
    <property type="match status" value="1"/>
</dbReference>
<comment type="subunit">
    <text evidence="14">Component of the 7-subunit TFIIH core complex composed of XPB/SSL2, XPD/RAD3, SSL1, TFB1, TFB2, TFB4 and TFB5, which is active in NER. The core complex associates with the 3-subunit CTD-kinase module TFIIK composed of CCL1, KIN28 and TFB3 to form the 10-subunit holoenzyme (holo-TFIIH) active in transcription.</text>
</comment>
<dbReference type="Proteomes" id="UP001497453">
    <property type="component" value="Chromosome 4"/>
</dbReference>
<dbReference type="PANTHER" id="PTHR12831:SF0">
    <property type="entry name" value="GENERAL TRANSCRIPTION FACTOR IIH SUBUNIT 3"/>
    <property type="match status" value="1"/>
</dbReference>
<keyword evidence="6 14" id="KW-0227">DNA damage</keyword>
<evidence type="ECO:0000256" key="2">
    <source>
        <dbReference type="ARBA" id="ARBA00004123"/>
    </source>
</evidence>
<evidence type="ECO:0000256" key="6">
    <source>
        <dbReference type="ARBA" id="ARBA00022763"/>
    </source>
</evidence>
<evidence type="ECO:0000256" key="8">
    <source>
        <dbReference type="ARBA" id="ARBA00022833"/>
    </source>
</evidence>
<dbReference type="EMBL" id="OZ037947">
    <property type="protein sequence ID" value="CAL1707633.1"/>
    <property type="molecule type" value="Genomic_DNA"/>
</dbReference>
<dbReference type="Pfam" id="PF03850">
    <property type="entry name" value="Tfb4"/>
    <property type="match status" value="1"/>
</dbReference>
<evidence type="ECO:0000313" key="16">
    <source>
        <dbReference type="EMBL" id="CAL1707633.1"/>
    </source>
</evidence>
<dbReference type="InterPro" id="IPR004600">
    <property type="entry name" value="TFIIH_Tfb4/GTF2H3"/>
</dbReference>
<evidence type="ECO:0000256" key="11">
    <source>
        <dbReference type="ARBA" id="ARBA00023204"/>
    </source>
</evidence>
<evidence type="ECO:0000256" key="9">
    <source>
        <dbReference type="ARBA" id="ARBA00023015"/>
    </source>
</evidence>
<proteinExistence type="inferred from homology"/>
<evidence type="ECO:0000256" key="12">
    <source>
        <dbReference type="ARBA" id="ARBA00023242"/>
    </source>
</evidence>
<evidence type="ECO:0000256" key="7">
    <source>
        <dbReference type="ARBA" id="ARBA00022771"/>
    </source>
</evidence>
<keyword evidence="5 14" id="KW-0479">Metal-binding</keyword>
<keyword evidence="10 14" id="KW-0804">Transcription</keyword>
<comment type="subcellular location">
    <subcellularLocation>
        <location evidence="2 14">Nucleus</location>
    </subcellularLocation>
</comment>
<keyword evidence="8 14" id="KW-0862">Zinc</keyword>
<keyword evidence="17" id="KW-1185">Reference proteome</keyword>
<name>A0ABP1DKR4_9APHY</name>
<evidence type="ECO:0000256" key="4">
    <source>
        <dbReference type="ARBA" id="ARBA00021280"/>
    </source>
</evidence>
<evidence type="ECO:0000313" key="17">
    <source>
        <dbReference type="Proteomes" id="UP001497453"/>
    </source>
</evidence>
<feature type="compositionally biased region" description="Polar residues" evidence="15">
    <location>
        <begin position="339"/>
        <end position="349"/>
    </location>
</feature>
<sequence>MDKPSHLSVVVDLSPSQWHLCGQSSNSHPLPLSAFLSQLLAFLNAHIACNDENTLSVYGALPGKSILLYSSATAVPEEFTGPADPNTYRPFEVLDSTMMNSISDRVEALTDLEQEPPIGLVGALTKSLCYINRMSNASSTSTAAGGVQGPVVLPDPRILVVSVSPDESSSYIPIMNSIFSAQKLKVTIDVCKLYGPESVFLQQAAHLTGGSYIYLERPDALLQYLTMAFLPPPAVRQLLSVPTQDKVDFRAACFCHKNIVDIGFVCSVCLSIFCQPVPVCSTCRTKFPIKTLQRLNASKPAAPAPRTPAPTPPATSLPRSQSIGTPRSSMGNGLVAPSPSRNGTSLPPR</sequence>